<organism evidence="1 2">
    <name type="scientific">Natribacillus halophilus</name>
    <dbReference type="NCBI Taxonomy" id="549003"/>
    <lineage>
        <taxon>Bacteria</taxon>
        <taxon>Bacillati</taxon>
        <taxon>Bacillota</taxon>
        <taxon>Bacilli</taxon>
        <taxon>Bacillales</taxon>
        <taxon>Bacillaceae</taxon>
        <taxon>Natribacillus</taxon>
    </lineage>
</organism>
<keyword evidence="2" id="KW-1185">Reference proteome</keyword>
<sequence>MVLVHDKLQSESYEGYFLSLGLSDLNKVQNKDNFPTFDWRSEILNSERYCYKLVVEGNNDIQALVSYSMDEGFLTIHYLEKNNMNTHPIALSITGPVLSFVSHESEYLGNEGFVVILIKKSPRIIRHYERYGALYIGKNRMIIDDVAAKELIALYYG</sequence>
<evidence type="ECO:0008006" key="3">
    <source>
        <dbReference type="Google" id="ProtNLM"/>
    </source>
</evidence>
<dbReference type="EMBL" id="FNEN01000002">
    <property type="protein sequence ID" value="SDI43213.1"/>
    <property type="molecule type" value="Genomic_DNA"/>
</dbReference>
<gene>
    <name evidence="1" type="ORF">SAMN04488123_102124</name>
</gene>
<protein>
    <recommendedName>
        <fullName evidence="3">Acetyltransferase (GNAT) domain-containing protein</fullName>
    </recommendedName>
</protein>
<dbReference type="RefSeq" id="WP_090396047.1">
    <property type="nucleotide sequence ID" value="NZ_FNEN01000002.1"/>
</dbReference>
<proteinExistence type="predicted"/>
<dbReference type="OrthoDB" id="9800543at2"/>
<evidence type="ECO:0000313" key="2">
    <source>
        <dbReference type="Proteomes" id="UP000198853"/>
    </source>
</evidence>
<dbReference type="Proteomes" id="UP000198853">
    <property type="component" value="Unassembled WGS sequence"/>
</dbReference>
<evidence type="ECO:0000313" key="1">
    <source>
        <dbReference type="EMBL" id="SDI43213.1"/>
    </source>
</evidence>
<dbReference type="AlphaFoldDB" id="A0A1G8KIE8"/>
<reference evidence="1 2" key="1">
    <citation type="submission" date="2016-10" db="EMBL/GenBank/DDBJ databases">
        <authorList>
            <person name="de Groot N.N."/>
        </authorList>
    </citation>
    <scope>NUCLEOTIDE SEQUENCE [LARGE SCALE GENOMIC DNA]</scope>
    <source>
        <strain evidence="1 2">DSM 21771</strain>
    </source>
</reference>
<name>A0A1G8KIE8_9BACI</name>
<accession>A0A1G8KIE8</accession>